<dbReference type="EMBL" id="JAODNV010000006">
    <property type="protein sequence ID" value="MCT8989637.1"/>
    <property type="molecule type" value="Genomic_DNA"/>
</dbReference>
<reference evidence="1" key="1">
    <citation type="submission" date="2022-08" db="EMBL/GenBank/DDBJ databases">
        <title>Chelativorans sichuanense sp. nov., a paraffin oil-degrading bacterium isolated from a mixture of oil-based drill cuttings and paddy soil.</title>
        <authorList>
            <person name="Yu J."/>
            <person name="Liu H."/>
            <person name="Chen Q."/>
        </authorList>
    </citation>
    <scope>NUCLEOTIDE SEQUENCE</scope>
    <source>
        <strain evidence="1">SCAU 2101</strain>
    </source>
</reference>
<gene>
    <name evidence="1" type="ORF">NYR54_04915</name>
</gene>
<evidence type="ECO:0000313" key="2">
    <source>
        <dbReference type="Proteomes" id="UP001149009"/>
    </source>
</evidence>
<evidence type="ECO:0000313" key="1">
    <source>
        <dbReference type="EMBL" id="MCT8989637.1"/>
    </source>
</evidence>
<sequence length="95" mass="10484">MSGQEQEDDIIRAGVDYPAEHHFRIKGQTLVAVGPGEHRAGYMGEWSVYRKRRGGKREYLGDAVVASDGFASTAAVRAFTKVDLFGAMDNPYLAY</sequence>
<comment type="caution">
    <text evidence="1">The sequence shown here is derived from an EMBL/GenBank/DDBJ whole genome shotgun (WGS) entry which is preliminary data.</text>
</comment>
<dbReference type="AlphaFoldDB" id="A0A9X2X5N9"/>
<keyword evidence="2" id="KW-1185">Reference proteome</keyword>
<dbReference type="Proteomes" id="UP001149009">
    <property type="component" value="Unassembled WGS sequence"/>
</dbReference>
<protein>
    <submittedName>
        <fullName evidence="1">Uncharacterized protein</fullName>
    </submittedName>
</protein>
<organism evidence="1 2">
    <name type="scientific">Chelativorans petroleitrophicus</name>
    <dbReference type="NCBI Taxonomy" id="2975484"/>
    <lineage>
        <taxon>Bacteria</taxon>
        <taxon>Pseudomonadati</taxon>
        <taxon>Pseudomonadota</taxon>
        <taxon>Alphaproteobacteria</taxon>
        <taxon>Hyphomicrobiales</taxon>
        <taxon>Phyllobacteriaceae</taxon>
        <taxon>Chelativorans</taxon>
    </lineage>
</organism>
<name>A0A9X2X5N9_9HYPH</name>
<dbReference type="RefSeq" id="WP_261514495.1">
    <property type="nucleotide sequence ID" value="NZ_JAODNV010000006.1"/>
</dbReference>
<proteinExistence type="predicted"/>
<accession>A0A9X2X5N9</accession>